<dbReference type="InterPro" id="IPR032465">
    <property type="entry name" value="ACMSD"/>
</dbReference>
<name>A0ABD8AL10_PAEAM</name>
<sequence length="320" mass="36041">MFNPVIDVHHHIISKEMQRKQRELGMEIPSFMPKWTPEIGMQKMDVCDISFSFLSAPSDLTFIDQSSANALARKMNEELASYAQLHPERYGAFATLPLPDPAAAMEETLYALDVLGMDGVAMLTSYQGKYLSHPDYTELLTELDRRSAVVFLHPILIPQKIAGLSPALLEGTFDTTRAVTTMAVHRIFDQYPSITFILPHTGGMVPYIKWRIALAAIGQDSIQVETTPEQFQAEIAKLDHLYYDSTLNLGTIQKLIAPDRILFGADIPWPADSVLRIQRESVFHEAQQVSEENAKAIAYGNAFRLFPRISKLFDIEKKLI</sequence>
<evidence type="ECO:0000256" key="1">
    <source>
        <dbReference type="ARBA" id="ARBA00023239"/>
    </source>
</evidence>
<protein>
    <submittedName>
        <fullName evidence="3">Amidohydrolase family protein</fullName>
    </submittedName>
</protein>
<dbReference type="AlphaFoldDB" id="A0ABD8AL10"/>
<organism evidence="3 4">
    <name type="scientific">Paenibacillus amylolyticus</name>
    <dbReference type="NCBI Taxonomy" id="1451"/>
    <lineage>
        <taxon>Bacteria</taxon>
        <taxon>Bacillati</taxon>
        <taxon>Bacillota</taxon>
        <taxon>Bacilli</taxon>
        <taxon>Bacillales</taxon>
        <taxon>Paenibacillaceae</taxon>
        <taxon>Paenibacillus</taxon>
    </lineage>
</organism>
<gene>
    <name evidence="3" type="ORF">V6668_16240</name>
</gene>
<dbReference type="Gene3D" id="3.20.20.140">
    <property type="entry name" value="Metal-dependent hydrolases"/>
    <property type="match status" value="1"/>
</dbReference>
<dbReference type="InterPro" id="IPR032466">
    <property type="entry name" value="Metal_Hydrolase"/>
</dbReference>
<dbReference type="InterPro" id="IPR006680">
    <property type="entry name" value="Amidohydro-rel"/>
</dbReference>
<evidence type="ECO:0000313" key="4">
    <source>
        <dbReference type="Proteomes" id="UP001364764"/>
    </source>
</evidence>
<dbReference type="PANTHER" id="PTHR21240:SF28">
    <property type="entry name" value="ISO-OROTATE DECARBOXYLASE (EUROFUNG)"/>
    <property type="match status" value="1"/>
</dbReference>
<evidence type="ECO:0000313" key="3">
    <source>
        <dbReference type="EMBL" id="WWP18070.1"/>
    </source>
</evidence>
<dbReference type="EMBL" id="CP145892">
    <property type="protein sequence ID" value="WWP18070.1"/>
    <property type="molecule type" value="Genomic_DNA"/>
</dbReference>
<proteinExistence type="predicted"/>
<dbReference type="GeneID" id="93477047"/>
<reference evidence="3 4" key="1">
    <citation type="submission" date="2024-02" db="EMBL/GenBank/DDBJ databases">
        <title>Complete sequences of two Paenibacillus sp. strains and one Lysinibacillus strain isolated from the environment on STAA medium highlight biotechnological potential.</title>
        <authorList>
            <person name="Attere S.A."/>
            <person name="Piche L.C."/>
            <person name="Intertaglia L."/>
            <person name="Lami R."/>
            <person name="Charette S.J."/>
            <person name="Vincent A.T."/>
        </authorList>
    </citation>
    <scope>NUCLEOTIDE SEQUENCE [LARGE SCALE GENOMIC DNA]</scope>
    <source>
        <strain evidence="3 4">Y5S-7</strain>
    </source>
</reference>
<accession>A0ABD8AL10</accession>
<dbReference type="Proteomes" id="UP001364764">
    <property type="component" value="Chromosome"/>
</dbReference>
<dbReference type="RefSeq" id="WP_338706112.1">
    <property type="nucleotide sequence ID" value="NZ_CP145892.1"/>
</dbReference>
<dbReference type="GO" id="GO:0016829">
    <property type="term" value="F:lyase activity"/>
    <property type="evidence" value="ECO:0007669"/>
    <property type="project" value="UniProtKB-KW"/>
</dbReference>
<dbReference type="PANTHER" id="PTHR21240">
    <property type="entry name" value="2-AMINO-3-CARBOXYLMUCONATE-6-SEMIALDEHYDE DECARBOXYLASE"/>
    <property type="match status" value="1"/>
</dbReference>
<evidence type="ECO:0000259" key="2">
    <source>
        <dbReference type="Pfam" id="PF04909"/>
    </source>
</evidence>
<feature type="domain" description="Amidohydrolase-related" evidence="2">
    <location>
        <begin position="6"/>
        <end position="307"/>
    </location>
</feature>
<keyword evidence="1" id="KW-0456">Lyase</keyword>
<dbReference type="SUPFAM" id="SSF51556">
    <property type="entry name" value="Metallo-dependent hydrolases"/>
    <property type="match status" value="1"/>
</dbReference>
<dbReference type="Pfam" id="PF04909">
    <property type="entry name" value="Amidohydro_2"/>
    <property type="match status" value="1"/>
</dbReference>